<keyword evidence="9" id="KW-1185">Reference proteome</keyword>
<dbReference type="Proteomes" id="UP001523401">
    <property type="component" value="Unassembled WGS sequence"/>
</dbReference>
<evidence type="ECO:0000256" key="3">
    <source>
        <dbReference type="ARBA" id="ARBA00022692"/>
    </source>
</evidence>
<feature type="domain" description="Major facilitator superfamily (MFS) profile" evidence="7">
    <location>
        <begin position="35"/>
        <end position="443"/>
    </location>
</feature>
<sequence>MTPATPHSDRYDQKKHQSTTDALRASATGKAFAKLLPFLILMYIVAFLDRSNIGSAKQALHTDMGVSDTMFAFGAGVFFIGYALFEIPSNLILYRVGARKWMARIMVSWGLVSAAMMFTQGNVSFVLLRTLLGIAEAGFFPGIMLYLTFWFPEKERTRVLGVFYFGYPLAMTFGNPLSGALFNLDGIFGLAGWQWMFLLEGGLAVAMGIATWFVLPDRPQDVGWLTDDEKSTLSSILAREAEAKEGAGHHGARLGALLHSSKLLQFLALYMVMQIASYGVVFYLPEQVSTILHEKIGFRVGLVSGIPWAFAILSTYVITRLVQKHDAPRLGLLVCLSAAAIGLVISSAHSGVIAVSGLCIAAAGVVTVQAVFWNFPLAHFTGVQAAGAIALINALGNLGGFAAPNIRSMASHLWETPVAGLYAVALSGLVGLAIAAFLPRTNHQSHRPAH</sequence>
<evidence type="ECO:0000256" key="2">
    <source>
        <dbReference type="ARBA" id="ARBA00022448"/>
    </source>
</evidence>
<dbReference type="PANTHER" id="PTHR43791">
    <property type="entry name" value="PERMEASE-RELATED"/>
    <property type="match status" value="1"/>
</dbReference>
<name>A0ABT1CFX1_9PROT</name>
<evidence type="ECO:0000313" key="9">
    <source>
        <dbReference type="Proteomes" id="UP001523401"/>
    </source>
</evidence>
<comment type="subcellular location">
    <subcellularLocation>
        <location evidence="1">Membrane</location>
        <topology evidence="1">Multi-pass membrane protein</topology>
    </subcellularLocation>
</comment>
<dbReference type="PROSITE" id="PS50850">
    <property type="entry name" value="MFS"/>
    <property type="match status" value="1"/>
</dbReference>
<evidence type="ECO:0000313" key="8">
    <source>
        <dbReference type="EMBL" id="MCO6159735.1"/>
    </source>
</evidence>
<protein>
    <submittedName>
        <fullName evidence="8">MFS transporter</fullName>
    </submittedName>
</protein>
<dbReference type="Gene3D" id="1.20.1250.20">
    <property type="entry name" value="MFS general substrate transporter like domains"/>
    <property type="match status" value="2"/>
</dbReference>
<evidence type="ECO:0000256" key="1">
    <source>
        <dbReference type="ARBA" id="ARBA00004141"/>
    </source>
</evidence>
<feature type="transmembrane region" description="Helical" evidence="6">
    <location>
        <begin position="385"/>
        <end position="406"/>
    </location>
</feature>
<feature type="transmembrane region" description="Helical" evidence="6">
    <location>
        <begin position="31"/>
        <end position="49"/>
    </location>
</feature>
<keyword evidence="3 6" id="KW-0812">Transmembrane</keyword>
<feature type="transmembrane region" description="Helical" evidence="6">
    <location>
        <begin position="193"/>
        <end position="215"/>
    </location>
</feature>
<reference evidence="8 9" key="1">
    <citation type="submission" date="2022-06" db="EMBL/GenBank/DDBJ databases">
        <title>Whole-genome of Asaia lannensis strain LMG 27011T.</title>
        <authorList>
            <person name="Sombolestani A."/>
        </authorList>
    </citation>
    <scope>NUCLEOTIDE SEQUENCE [LARGE SCALE GENOMIC DNA]</scope>
    <source>
        <strain evidence="8 9">NBRC 102526</strain>
    </source>
</reference>
<dbReference type="Pfam" id="PF07690">
    <property type="entry name" value="MFS_1"/>
    <property type="match status" value="1"/>
</dbReference>
<feature type="transmembrane region" description="Helical" evidence="6">
    <location>
        <begin position="330"/>
        <end position="346"/>
    </location>
</feature>
<dbReference type="RefSeq" id="WP_252849062.1">
    <property type="nucleotide sequence ID" value="NZ_BAPW01000026.1"/>
</dbReference>
<evidence type="ECO:0000256" key="6">
    <source>
        <dbReference type="SAM" id="Phobius"/>
    </source>
</evidence>
<dbReference type="InterPro" id="IPR036259">
    <property type="entry name" value="MFS_trans_sf"/>
</dbReference>
<organism evidence="8 9">
    <name type="scientific">Asaia lannensis NBRC 102526</name>
    <dbReference type="NCBI Taxonomy" id="1307926"/>
    <lineage>
        <taxon>Bacteria</taxon>
        <taxon>Pseudomonadati</taxon>
        <taxon>Pseudomonadota</taxon>
        <taxon>Alphaproteobacteria</taxon>
        <taxon>Acetobacterales</taxon>
        <taxon>Acetobacteraceae</taxon>
        <taxon>Asaia</taxon>
    </lineage>
</organism>
<evidence type="ECO:0000256" key="5">
    <source>
        <dbReference type="ARBA" id="ARBA00023136"/>
    </source>
</evidence>
<dbReference type="PANTHER" id="PTHR43791:SF30">
    <property type="entry name" value="INNER MEMBRANE TRANSPORT PROTEIN RHMT"/>
    <property type="match status" value="1"/>
</dbReference>
<dbReference type="InterPro" id="IPR020846">
    <property type="entry name" value="MFS_dom"/>
</dbReference>
<feature type="transmembrane region" description="Helical" evidence="6">
    <location>
        <begin position="296"/>
        <end position="318"/>
    </location>
</feature>
<feature type="transmembrane region" description="Helical" evidence="6">
    <location>
        <begin position="125"/>
        <end position="147"/>
    </location>
</feature>
<comment type="caution">
    <text evidence="8">The sequence shown here is derived from an EMBL/GenBank/DDBJ whole genome shotgun (WGS) entry which is preliminary data.</text>
</comment>
<feature type="transmembrane region" description="Helical" evidence="6">
    <location>
        <begin position="263"/>
        <end position="284"/>
    </location>
</feature>
<feature type="transmembrane region" description="Helical" evidence="6">
    <location>
        <begin position="418"/>
        <end position="438"/>
    </location>
</feature>
<feature type="transmembrane region" description="Helical" evidence="6">
    <location>
        <begin position="69"/>
        <end position="94"/>
    </location>
</feature>
<keyword evidence="2" id="KW-0813">Transport</keyword>
<feature type="transmembrane region" description="Helical" evidence="6">
    <location>
        <begin position="159"/>
        <end position="181"/>
    </location>
</feature>
<dbReference type="SUPFAM" id="SSF103473">
    <property type="entry name" value="MFS general substrate transporter"/>
    <property type="match status" value="1"/>
</dbReference>
<evidence type="ECO:0000256" key="4">
    <source>
        <dbReference type="ARBA" id="ARBA00022989"/>
    </source>
</evidence>
<evidence type="ECO:0000259" key="7">
    <source>
        <dbReference type="PROSITE" id="PS50850"/>
    </source>
</evidence>
<accession>A0ABT1CFX1</accession>
<keyword evidence="4 6" id="KW-1133">Transmembrane helix</keyword>
<feature type="transmembrane region" description="Helical" evidence="6">
    <location>
        <begin position="101"/>
        <end position="119"/>
    </location>
</feature>
<dbReference type="InterPro" id="IPR011701">
    <property type="entry name" value="MFS"/>
</dbReference>
<proteinExistence type="predicted"/>
<dbReference type="CDD" id="cd17319">
    <property type="entry name" value="MFS_ExuT_GudP_like"/>
    <property type="match status" value="1"/>
</dbReference>
<keyword evidence="5 6" id="KW-0472">Membrane</keyword>
<feature type="transmembrane region" description="Helical" evidence="6">
    <location>
        <begin position="352"/>
        <end position="373"/>
    </location>
</feature>
<gene>
    <name evidence="8" type="ORF">NF685_06800</name>
</gene>
<dbReference type="EMBL" id="JAMXQU010000003">
    <property type="protein sequence ID" value="MCO6159735.1"/>
    <property type="molecule type" value="Genomic_DNA"/>
</dbReference>